<keyword evidence="1" id="KW-0812">Transmembrane</keyword>
<keyword evidence="1" id="KW-1133">Transmembrane helix</keyword>
<proteinExistence type="predicted"/>
<evidence type="ECO:0000256" key="1">
    <source>
        <dbReference type="SAM" id="Phobius"/>
    </source>
</evidence>
<protein>
    <submittedName>
        <fullName evidence="2">Uncharacterized protein</fullName>
    </submittedName>
</protein>
<comment type="caution">
    <text evidence="2">The sequence shown here is derived from an EMBL/GenBank/DDBJ whole genome shotgun (WGS) entry which is preliminary data.</text>
</comment>
<dbReference type="EMBL" id="BARW01023283">
    <property type="protein sequence ID" value="GAI93901.1"/>
    <property type="molecule type" value="Genomic_DNA"/>
</dbReference>
<dbReference type="AlphaFoldDB" id="X1TRB6"/>
<reference evidence="2" key="1">
    <citation type="journal article" date="2014" name="Front. Microbiol.">
        <title>High frequency of phylogenetically diverse reductive dehalogenase-homologous genes in deep subseafloor sedimentary metagenomes.</title>
        <authorList>
            <person name="Kawai M."/>
            <person name="Futagami T."/>
            <person name="Toyoda A."/>
            <person name="Takaki Y."/>
            <person name="Nishi S."/>
            <person name="Hori S."/>
            <person name="Arai W."/>
            <person name="Tsubouchi T."/>
            <person name="Morono Y."/>
            <person name="Uchiyama I."/>
            <person name="Ito T."/>
            <person name="Fujiyama A."/>
            <person name="Inagaki F."/>
            <person name="Takami H."/>
        </authorList>
    </citation>
    <scope>NUCLEOTIDE SEQUENCE</scope>
    <source>
        <strain evidence="2">Expedition CK06-06</strain>
    </source>
</reference>
<sequence length="76" mass="8141">MVPSFVDTFAPISFIAWIKPLISGILVALIVFDSMGITFSGIAITPFSAFHDGISLDQTGTAMGAVAIDINFRELY</sequence>
<feature type="transmembrane region" description="Helical" evidence="1">
    <location>
        <begin position="12"/>
        <end position="32"/>
    </location>
</feature>
<evidence type="ECO:0000313" key="2">
    <source>
        <dbReference type="EMBL" id="GAI93901.1"/>
    </source>
</evidence>
<accession>X1TRB6</accession>
<gene>
    <name evidence="2" type="ORF">S12H4_38648</name>
</gene>
<organism evidence="2">
    <name type="scientific">marine sediment metagenome</name>
    <dbReference type="NCBI Taxonomy" id="412755"/>
    <lineage>
        <taxon>unclassified sequences</taxon>
        <taxon>metagenomes</taxon>
        <taxon>ecological metagenomes</taxon>
    </lineage>
</organism>
<name>X1TRB6_9ZZZZ</name>
<keyword evidence="1" id="KW-0472">Membrane</keyword>
<feature type="non-terminal residue" evidence="2">
    <location>
        <position position="76"/>
    </location>
</feature>